<sequence length="16" mass="1835">MADLADRPLFGETRSR</sequence>
<evidence type="ECO:0000313" key="2">
    <source>
        <dbReference type="Proteomes" id="UP000663881"/>
    </source>
</evidence>
<accession>A0A820I523</accession>
<feature type="non-terminal residue" evidence="1">
    <location>
        <position position="16"/>
    </location>
</feature>
<protein>
    <submittedName>
        <fullName evidence="1">Uncharacterized protein</fullName>
    </submittedName>
</protein>
<dbReference type="EMBL" id="CAJOAY010016510">
    <property type="protein sequence ID" value="CAF4301719.1"/>
    <property type="molecule type" value="Genomic_DNA"/>
</dbReference>
<name>A0A820I523_9BILA</name>
<proteinExistence type="predicted"/>
<organism evidence="1 2">
    <name type="scientific">Adineta steineri</name>
    <dbReference type="NCBI Taxonomy" id="433720"/>
    <lineage>
        <taxon>Eukaryota</taxon>
        <taxon>Metazoa</taxon>
        <taxon>Spiralia</taxon>
        <taxon>Gnathifera</taxon>
        <taxon>Rotifera</taxon>
        <taxon>Eurotatoria</taxon>
        <taxon>Bdelloidea</taxon>
        <taxon>Adinetida</taxon>
        <taxon>Adinetidae</taxon>
        <taxon>Adineta</taxon>
    </lineage>
</organism>
<evidence type="ECO:0000313" key="1">
    <source>
        <dbReference type="EMBL" id="CAF4301719.1"/>
    </source>
</evidence>
<comment type="caution">
    <text evidence="1">The sequence shown here is derived from an EMBL/GenBank/DDBJ whole genome shotgun (WGS) entry which is preliminary data.</text>
</comment>
<gene>
    <name evidence="1" type="ORF">OKA104_LOCUS46241</name>
</gene>
<dbReference type="Proteomes" id="UP000663881">
    <property type="component" value="Unassembled WGS sequence"/>
</dbReference>
<dbReference type="AlphaFoldDB" id="A0A820I523"/>
<reference evidence="1" key="1">
    <citation type="submission" date="2021-02" db="EMBL/GenBank/DDBJ databases">
        <authorList>
            <person name="Nowell W R."/>
        </authorList>
    </citation>
    <scope>NUCLEOTIDE SEQUENCE</scope>
</reference>